<sequence>MNKITANECIDAINRQECFHAEVEDGAFEIKIDDYSQFVCSAIHDGHSLRSEIIDNCDLNETERLYEEDPFTAEMVKNLPLVIKGCDSRYEYDLNRPPETCVYDEAWGRQVWKSPLSAAQKETSLQKHHTFYRVLGELYKKLENQHGSCLVYDMHSYNHKRIEKDTPVFNIGTEQLDKKWTGVIKHWVEQLNNITLPGISSRAAADEVFYGRGYQATFVHNNLNNTLVLPTEVKKVFMNELTGEPDSDIISKLQHDLSECIKNNATLFSGIK</sequence>
<organism evidence="1">
    <name type="scientific">hydrothermal vent metagenome</name>
    <dbReference type="NCBI Taxonomy" id="652676"/>
    <lineage>
        <taxon>unclassified sequences</taxon>
        <taxon>metagenomes</taxon>
        <taxon>ecological metagenomes</taxon>
    </lineage>
</organism>
<dbReference type="EMBL" id="UOFI01000067">
    <property type="protein sequence ID" value="VAW65318.1"/>
    <property type="molecule type" value="Genomic_DNA"/>
</dbReference>
<evidence type="ECO:0000313" key="1">
    <source>
        <dbReference type="EMBL" id="VAW65318.1"/>
    </source>
</evidence>
<protein>
    <recommendedName>
        <fullName evidence="2">N-formylglutamate deformylase</fullName>
    </recommendedName>
</protein>
<dbReference type="Pfam" id="PF05013">
    <property type="entry name" value="FGase"/>
    <property type="match status" value="1"/>
</dbReference>
<dbReference type="Gene3D" id="3.40.630.40">
    <property type="entry name" value="Zn-dependent exopeptidases"/>
    <property type="match status" value="1"/>
</dbReference>
<dbReference type="SUPFAM" id="SSF53187">
    <property type="entry name" value="Zn-dependent exopeptidases"/>
    <property type="match status" value="1"/>
</dbReference>
<name>A0A3B0XAQ7_9ZZZZ</name>
<accession>A0A3B0XAQ7</accession>
<dbReference type="AlphaFoldDB" id="A0A3B0XAQ7"/>
<dbReference type="InterPro" id="IPR007709">
    <property type="entry name" value="N-FG_amidohydro"/>
</dbReference>
<evidence type="ECO:0008006" key="2">
    <source>
        <dbReference type="Google" id="ProtNLM"/>
    </source>
</evidence>
<gene>
    <name evidence="1" type="ORF">MNBD_GAMMA09-2923</name>
</gene>
<proteinExistence type="predicted"/>
<reference evidence="1" key="1">
    <citation type="submission" date="2018-06" db="EMBL/GenBank/DDBJ databases">
        <authorList>
            <person name="Zhirakovskaya E."/>
        </authorList>
    </citation>
    <scope>NUCLEOTIDE SEQUENCE</scope>
</reference>